<dbReference type="PIR" id="A96509">
    <property type="entry name" value="A96509"/>
</dbReference>
<dbReference type="PANTHER" id="PTHR31898">
    <property type="entry name" value="TRANSMEMBRANE PROTEIN 136"/>
    <property type="match status" value="1"/>
</dbReference>
<reference key="1">
    <citation type="journal article" date="2000" name="Nature">
        <title>Sequence and analysis of chromosome 1 of the plant Arabidopsis thaliana.</title>
        <authorList>
            <person name="Theologis A."/>
            <person name="Ecker J.R."/>
            <person name="Palm C.J."/>
            <person name="Federspiel N.A."/>
            <person name="Kaul S."/>
            <person name="White O."/>
            <person name="Alonso J."/>
            <person name="Altafi H."/>
            <person name="Araujo R."/>
            <person name="Bowman C.L."/>
            <person name="Brooks S.Y."/>
            <person name="Buehler E."/>
            <person name="Chan A."/>
            <person name="Chao Q."/>
            <person name="Chen H."/>
            <person name="Cheuk R.F."/>
            <person name="Chin C.W."/>
            <person name="Chung M.K."/>
            <person name="Conn L."/>
            <person name="Conway A.B."/>
            <person name="Conway A.R."/>
            <person name="Creasy T.H."/>
            <person name="Dewar K."/>
            <person name="Dunn P."/>
            <person name="Etgu P."/>
            <person name="Feldblyum T.V."/>
            <person name="Feng J."/>
            <person name="Fong B."/>
            <person name="Fujii C.Y."/>
            <person name="Gill J.E."/>
            <person name="Goldsmith A.D."/>
            <person name="Haas B."/>
            <person name="Hansen N.F."/>
            <person name="Hughes B."/>
            <person name="Huizar L."/>
            <person name="Hunter J.L."/>
            <person name="Jenkins J."/>
            <person name="Johnson-Hopson C."/>
            <person name="Khan S."/>
            <person name="Khaykin E."/>
            <person name="Kim C.J."/>
            <person name="Koo H.L."/>
            <person name="Kremenetskaia I."/>
            <person name="Kurtz D.B."/>
            <person name="Kwan A."/>
            <person name="Lam B."/>
            <person name="Langin-Hooper S."/>
            <person name="Lee A."/>
            <person name="Lee J.M."/>
            <person name="Lenz C.A."/>
            <person name="Li J.H."/>
            <person name="Li Y."/>
            <person name="Lin X."/>
            <person name="Liu S.X."/>
            <person name="Liu Z.A."/>
            <person name="Luros J.S."/>
            <person name="Maiti R."/>
            <person name="Marziali A."/>
            <person name="Militscher J."/>
            <person name="Miranda M."/>
            <person name="Nguyen M."/>
            <person name="Nierman W.C."/>
            <person name="Osborne B.I."/>
            <person name="Pai G."/>
            <person name="Peterson J."/>
            <person name="Pham P.K."/>
            <person name="Rizzo M."/>
            <person name="Rooney T."/>
            <person name="Rowley D."/>
            <person name="Sakano H."/>
            <person name="Salzberg S.L."/>
            <person name="Schwartz J.R."/>
            <person name="Shinn P."/>
            <person name="Southwick A.M."/>
            <person name="Sun H."/>
            <person name="Tallon L.J."/>
            <person name="Tambunga G."/>
            <person name="Toriumi M.J."/>
            <person name="Town C.D."/>
            <person name="Utterback T."/>
            <person name="Van Aken S."/>
            <person name="Vaysberg M."/>
            <person name="Vysotskaia V.S."/>
            <person name="Walker M."/>
            <person name="Wu D."/>
            <person name="Yu G."/>
            <person name="Fraser C.M."/>
            <person name="Venter J.C."/>
            <person name="Davis R.W."/>
        </authorList>
    </citation>
    <scope>NUCLEOTIDE SEQUENCE [LARGE SCALE GENOMIC DNA]</scope>
    <source>
        <strain>cv. Columbia</strain>
    </source>
</reference>
<evidence type="ECO:0000313" key="2">
    <source>
        <dbReference type="EMBL" id="AAF69173.1"/>
    </source>
</evidence>
<proteinExistence type="predicted"/>
<accession>Q9MAK8</accession>
<dbReference type="ExpressionAtlas" id="Q9MAK8">
    <property type="expression patterns" value="baseline and differential"/>
</dbReference>
<protein>
    <submittedName>
        <fullName evidence="2">F27F5.9</fullName>
    </submittedName>
</protein>
<name>Q9MAK8_ARATH</name>
<keyword evidence="1" id="KW-1133">Transmembrane helix</keyword>
<dbReference type="InterPro" id="IPR042512">
    <property type="entry name" value="TLCD5"/>
</dbReference>
<reference evidence="2" key="3">
    <citation type="submission" date="2000-10" db="EMBL/GenBank/DDBJ databases">
        <authorList>
            <person name="Chao Q."/>
            <person name="Brooks S."/>
            <person name="Buehler E."/>
            <person name="Johnson-Hopson C."/>
            <person name="Khan S."/>
            <person name="Kim C."/>
            <person name="Shinn P."/>
            <person name="Altafi H."/>
            <person name="Bei B."/>
            <person name="Chin C."/>
            <person name="Chiou J."/>
            <person name="Choi E."/>
            <person name="Conn L."/>
            <person name="Conway A."/>
            <person name="Gonzalez A."/>
            <person name="Hansen N."/>
            <person name="Howing B."/>
            <person name="Koo T."/>
            <person name="Lam B."/>
            <person name="Lee J."/>
            <person name="Lenz C."/>
            <person name="Li J."/>
            <person name="Liu A."/>
            <person name="Liu J."/>
            <person name="Liu S."/>
            <person name="Mukharsky N."/>
            <person name="Nguyen M."/>
            <person name="Palm C."/>
            <person name="Pham P."/>
            <person name="Sakano H."/>
            <person name="Schwartz J."/>
            <person name="Southwick A."/>
            <person name="Thaveri A."/>
            <person name="Toriumi M."/>
            <person name="Vaysberg M."/>
            <person name="Yu G."/>
            <person name="Davis R."/>
            <person name="Federspiel N."/>
            <person name="Theologis A."/>
            <person name="Ecker J."/>
        </authorList>
    </citation>
    <scope>NUCLEOTIDE SEQUENCE</scope>
</reference>
<keyword evidence="1" id="KW-0472">Membrane</keyword>
<dbReference type="AlphaFoldDB" id="Q9MAK8"/>
<keyword evidence="1" id="KW-0812">Transmembrane</keyword>
<dbReference type="PANTHER" id="PTHR31898:SF2">
    <property type="entry name" value="TRAM, LAG1 AND CLN8 (TLC) LIPID-SENSING DOMAIN CONTAINING PROTEIN"/>
    <property type="match status" value="1"/>
</dbReference>
<evidence type="ECO:0000256" key="1">
    <source>
        <dbReference type="SAM" id="Phobius"/>
    </source>
</evidence>
<reference evidence="2" key="2">
    <citation type="submission" date="2000-03" db="EMBL/GenBank/DDBJ databases">
        <title>Genomic sequence for Arabidopsis thaliana BAC F27F5 from chromosome I.</title>
        <authorList>
            <person name="Chao Q."/>
            <person name="Brooks S."/>
            <person name="Buehler E."/>
            <person name="Johnson-Hopson C."/>
            <person name="Khan S."/>
            <person name="Kim C."/>
            <person name="Shinn P."/>
            <person name="Altafi H."/>
            <person name="Bei Q."/>
            <person name="Chin C."/>
            <person name="Chiou J."/>
            <person name="Choi E."/>
            <person name="Conn L."/>
            <person name="Conway A."/>
            <person name="Gonzales A."/>
            <person name="Hansen N."/>
            <person name="Howng B."/>
            <person name="Koo T."/>
            <person name="Lam B."/>
            <person name="Lee J."/>
            <person name="Lenz C."/>
            <person name="Li J."/>
            <person name="Liu A."/>
            <person name="Liu K."/>
            <person name="Liu S."/>
            <person name="Mukharsky N."/>
            <person name="Nguyen M."/>
            <person name="Palm C."/>
            <person name="Pham P."/>
            <person name="Sakano H."/>
            <person name="Schwartz J."/>
            <person name="Southwick A."/>
            <person name="Thaveri A."/>
            <person name="Toriumi M."/>
            <person name="Vaysberg M."/>
            <person name="Yu G."/>
            <person name="Federspiel N.A."/>
            <person name="Theologis A."/>
            <person name="Ecker J.R."/>
        </authorList>
    </citation>
    <scope>NUCLEOTIDE SEQUENCE</scope>
</reference>
<dbReference type="EMBL" id="AC007915">
    <property type="protein sequence ID" value="AAF69173.1"/>
    <property type="molecule type" value="Genomic_DNA"/>
</dbReference>
<organism evidence="2">
    <name type="scientific">Arabidopsis thaliana</name>
    <name type="common">Mouse-ear cress</name>
    <dbReference type="NCBI Taxonomy" id="3702"/>
    <lineage>
        <taxon>Eukaryota</taxon>
        <taxon>Viridiplantae</taxon>
        <taxon>Streptophyta</taxon>
        <taxon>Embryophyta</taxon>
        <taxon>Tracheophyta</taxon>
        <taxon>Spermatophyta</taxon>
        <taxon>Magnoliopsida</taxon>
        <taxon>eudicotyledons</taxon>
        <taxon>Gunneridae</taxon>
        <taxon>Pentapetalae</taxon>
        <taxon>rosids</taxon>
        <taxon>malvids</taxon>
        <taxon>Brassicales</taxon>
        <taxon>Brassicaceae</taxon>
        <taxon>Camelineae</taxon>
        <taxon>Arabidopsis</taxon>
    </lineage>
</organism>
<sequence>MEEEQVRAIKIIVFGVISWGVAFILTRRIFSSYSFSFSNRLLSTAHATIAVTLATLSVQDLSCPVCPLASKPSHKQSGSEIVATLWVAEISSPFFHLREILKEIGYKDTKLNLAADVSIHISSFCVI</sequence>
<feature type="transmembrane region" description="Helical" evidence="1">
    <location>
        <begin position="6"/>
        <end position="25"/>
    </location>
</feature>